<dbReference type="OrthoDB" id="5350595at2759"/>
<dbReference type="InterPro" id="IPR019384">
    <property type="entry name" value="FHIP"/>
</dbReference>
<evidence type="ECO:0000256" key="2">
    <source>
        <dbReference type="SAM" id="MobiDB-lite"/>
    </source>
</evidence>
<dbReference type="AlphaFoldDB" id="A0A9W8E7A7"/>
<name>A0A9W8E7A7_9FUNG</name>
<sequence>MPTESWPDLRQRTHDKELRVATDAPVVLPFDHDPEIDPLIPEFYPGRFIATLLSALSRHMEHHIVENLLVTGLICKMAGLDEPALTWYLCCACQALDRRLGNSDDLECDAMALEPLPALPLPGITSPPCYYLYDVLQTLSHDAYHISLQVPNFETRLYFARQRGVEYRVDDTSKSAKTPDAAVKSNIGSHTSAKPVIVIVPNQQSELKQAPGANNSSSSTDDPNRSETLSQQPTVLSMPSSATTRQPPTLTTSIKRFVNAHIVLQEFCKEMAAFALVNQLE</sequence>
<dbReference type="InterPro" id="IPR045669">
    <property type="entry name" value="FHIP_C"/>
</dbReference>
<feature type="domain" description="FHF complex subunit HOOK-interacting protein C-terminal" evidence="3">
    <location>
        <begin position="46"/>
        <end position="163"/>
    </location>
</feature>
<dbReference type="Pfam" id="PF19311">
    <property type="entry name" value="KELAA"/>
    <property type="match status" value="1"/>
</dbReference>
<dbReference type="EMBL" id="JANBQB010002514">
    <property type="protein sequence ID" value="KAJ1966708.1"/>
    <property type="molecule type" value="Genomic_DNA"/>
</dbReference>
<gene>
    <name evidence="4" type="ORF">H4R34_006479</name>
</gene>
<dbReference type="Proteomes" id="UP001151582">
    <property type="component" value="Unassembled WGS sequence"/>
</dbReference>
<dbReference type="Pfam" id="PF19314">
    <property type="entry name" value="DUF5917"/>
    <property type="match status" value="1"/>
</dbReference>
<accession>A0A9W8E7A7</accession>
<keyword evidence="5" id="KW-1185">Reference proteome</keyword>
<evidence type="ECO:0000259" key="3">
    <source>
        <dbReference type="Pfam" id="PF19314"/>
    </source>
</evidence>
<dbReference type="PANTHER" id="PTHR21705">
    <property type="entry name" value="RAI16 PROTEIN-RELATED"/>
    <property type="match status" value="1"/>
</dbReference>
<proteinExistence type="inferred from homology"/>
<protein>
    <recommendedName>
        <fullName evidence="3">FHF complex subunit HOOK-interacting protein C-terminal domain-containing protein</fullName>
    </recommendedName>
</protein>
<evidence type="ECO:0000256" key="1">
    <source>
        <dbReference type="ARBA" id="ARBA00024336"/>
    </source>
</evidence>
<evidence type="ECO:0000313" key="5">
    <source>
        <dbReference type="Proteomes" id="UP001151582"/>
    </source>
</evidence>
<dbReference type="PANTHER" id="PTHR21705:SF11">
    <property type="entry name" value="FHIP FAMILY PROTEIN CG3558"/>
    <property type="match status" value="1"/>
</dbReference>
<dbReference type="InterPro" id="IPR045668">
    <property type="entry name" value="FHIP_KELAA_motif"/>
</dbReference>
<comment type="caution">
    <text evidence="4">The sequence shown here is derived from an EMBL/GenBank/DDBJ whole genome shotgun (WGS) entry which is preliminary data.</text>
</comment>
<evidence type="ECO:0000313" key="4">
    <source>
        <dbReference type="EMBL" id="KAJ1966708.1"/>
    </source>
</evidence>
<comment type="similarity">
    <text evidence="1">Belongs to the FHIP family.</text>
</comment>
<feature type="region of interest" description="Disordered" evidence="2">
    <location>
        <begin position="206"/>
        <end position="248"/>
    </location>
</feature>
<organism evidence="4 5">
    <name type="scientific">Dimargaris verticillata</name>
    <dbReference type="NCBI Taxonomy" id="2761393"/>
    <lineage>
        <taxon>Eukaryota</taxon>
        <taxon>Fungi</taxon>
        <taxon>Fungi incertae sedis</taxon>
        <taxon>Zoopagomycota</taxon>
        <taxon>Kickxellomycotina</taxon>
        <taxon>Dimargaritomycetes</taxon>
        <taxon>Dimargaritales</taxon>
        <taxon>Dimargaritaceae</taxon>
        <taxon>Dimargaris</taxon>
    </lineage>
</organism>
<reference evidence="4" key="1">
    <citation type="submission" date="2022-07" db="EMBL/GenBank/DDBJ databases">
        <title>Phylogenomic reconstructions and comparative analyses of Kickxellomycotina fungi.</title>
        <authorList>
            <person name="Reynolds N.K."/>
            <person name="Stajich J.E."/>
            <person name="Barry K."/>
            <person name="Grigoriev I.V."/>
            <person name="Crous P."/>
            <person name="Smith M.E."/>
        </authorList>
    </citation>
    <scope>NUCLEOTIDE SEQUENCE</scope>
    <source>
        <strain evidence="4">RSA 567</strain>
    </source>
</reference>